<evidence type="ECO:0000256" key="3">
    <source>
        <dbReference type="ARBA" id="ARBA00022840"/>
    </source>
</evidence>
<dbReference type="AlphaFoldDB" id="A0A1I0MVK0"/>
<protein>
    <submittedName>
        <fullName evidence="5">ABC-2 type transport system ATP-binding protein</fullName>
    </submittedName>
</protein>
<dbReference type="GO" id="GO:0016887">
    <property type="term" value="F:ATP hydrolysis activity"/>
    <property type="evidence" value="ECO:0007669"/>
    <property type="project" value="InterPro"/>
</dbReference>
<keyword evidence="2" id="KW-0547">Nucleotide-binding</keyword>
<reference evidence="5 6" key="1">
    <citation type="submission" date="2016-10" db="EMBL/GenBank/DDBJ databases">
        <authorList>
            <person name="de Groot N.N."/>
        </authorList>
    </citation>
    <scope>NUCLEOTIDE SEQUENCE [LARGE SCALE GENOMIC DNA]</scope>
    <source>
        <strain evidence="5 6">DSM 9179</strain>
    </source>
</reference>
<dbReference type="InterPro" id="IPR051782">
    <property type="entry name" value="ABC_Transporter_VariousFunc"/>
</dbReference>
<dbReference type="Gene3D" id="3.40.50.300">
    <property type="entry name" value="P-loop containing nucleotide triphosphate hydrolases"/>
    <property type="match status" value="1"/>
</dbReference>
<name>A0A1I0MVK0_9FIRM</name>
<organism evidence="5 6">
    <name type="scientific">[Clostridium] fimetarium</name>
    <dbReference type="NCBI Taxonomy" id="99656"/>
    <lineage>
        <taxon>Bacteria</taxon>
        <taxon>Bacillati</taxon>
        <taxon>Bacillota</taxon>
        <taxon>Clostridia</taxon>
        <taxon>Lachnospirales</taxon>
        <taxon>Lachnospiraceae</taxon>
    </lineage>
</organism>
<dbReference type="RefSeq" id="WP_092450566.1">
    <property type="nucleotide sequence ID" value="NZ_FOJI01000002.1"/>
</dbReference>
<accession>A0A1I0MVK0</accession>
<dbReference type="PANTHER" id="PTHR42939">
    <property type="entry name" value="ABC TRANSPORTER ATP-BINDING PROTEIN ALBC-RELATED"/>
    <property type="match status" value="1"/>
</dbReference>
<sequence length="292" mass="32335">MNNLVCKDIVKKYGKKEVLNNVNLTLEKGKIYGLIGRNGAGKTTLLSIISAQNPATSGTVSLDDERIWENQKALDKICFSRELNPVMGNGAAGLKIKEYLKIAAMYFPNWDNEMALNLVKEFELNVKDRIVKLSKGMMSMVTIIVAMASKAEYTFLDEPVSGLDVVMREYFYKLLLAEYTESGRTFVISTHIIEEAADVFEEVIIISDGKILLKENTQELISKAFRVSGKAEDVDAVTLGLRLHQVEITGRGKGVTVILEDGQKIRGGFDVSIQPLNLQNVFLAFCGKGEKG</sequence>
<dbReference type="EMBL" id="FOJI01000002">
    <property type="protein sequence ID" value="SEV92821.1"/>
    <property type="molecule type" value="Genomic_DNA"/>
</dbReference>
<dbReference type="Pfam" id="PF00005">
    <property type="entry name" value="ABC_tran"/>
    <property type="match status" value="1"/>
</dbReference>
<dbReference type="InterPro" id="IPR003439">
    <property type="entry name" value="ABC_transporter-like_ATP-bd"/>
</dbReference>
<dbReference type="PANTHER" id="PTHR42939:SF1">
    <property type="entry name" value="ABC TRANSPORTER ATP-BINDING PROTEIN ALBC-RELATED"/>
    <property type="match status" value="1"/>
</dbReference>
<dbReference type="SMART" id="SM00382">
    <property type="entry name" value="AAA"/>
    <property type="match status" value="1"/>
</dbReference>
<dbReference type="SUPFAM" id="SSF52540">
    <property type="entry name" value="P-loop containing nucleoside triphosphate hydrolases"/>
    <property type="match status" value="1"/>
</dbReference>
<dbReference type="PROSITE" id="PS00211">
    <property type="entry name" value="ABC_TRANSPORTER_1"/>
    <property type="match status" value="1"/>
</dbReference>
<evidence type="ECO:0000313" key="6">
    <source>
        <dbReference type="Proteomes" id="UP000199701"/>
    </source>
</evidence>
<dbReference type="InterPro" id="IPR003593">
    <property type="entry name" value="AAA+_ATPase"/>
</dbReference>
<keyword evidence="3 5" id="KW-0067">ATP-binding</keyword>
<keyword evidence="1" id="KW-0813">Transport</keyword>
<keyword evidence="6" id="KW-1185">Reference proteome</keyword>
<dbReference type="STRING" id="99656.SAMN05421659_102185"/>
<feature type="domain" description="ABC transporter" evidence="4">
    <location>
        <begin position="4"/>
        <end position="233"/>
    </location>
</feature>
<dbReference type="GO" id="GO:0005524">
    <property type="term" value="F:ATP binding"/>
    <property type="evidence" value="ECO:0007669"/>
    <property type="project" value="UniProtKB-KW"/>
</dbReference>
<dbReference type="Proteomes" id="UP000199701">
    <property type="component" value="Unassembled WGS sequence"/>
</dbReference>
<dbReference type="PROSITE" id="PS50893">
    <property type="entry name" value="ABC_TRANSPORTER_2"/>
    <property type="match status" value="1"/>
</dbReference>
<proteinExistence type="predicted"/>
<evidence type="ECO:0000259" key="4">
    <source>
        <dbReference type="PROSITE" id="PS50893"/>
    </source>
</evidence>
<evidence type="ECO:0000256" key="2">
    <source>
        <dbReference type="ARBA" id="ARBA00022741"/>
    </source>
</evidence>
<evidence type="ECO:0000313" key="5">
    <source>
        <dbReference type="EMBL" id="SEV92821.1"/>
    </source>
</evidence>
<gene>
    <name evidence="5" type="ORF">SAMN05421659_102185</name>
</gene>
<dbReference type="InterPro" id="IPR027417">
    <property type="entry name" value="P-loop_NTPase"/>
</dbReference>
<dbReference type="CDD" id="cd03230">
    <property type="entry name" value="ABC_DR_subfamily_A"/>
    <property type="match status" value="1"/>
</dbReference>
<dbReference type="InterPro" id="IPR017871">
    <property type="entry name" value="ABC_transporter-like_CS"/>
</dbReference>
<evidence type="ECO:0000256" key="1">
    <source>
        <dbReference type="ARBA" id="ARBA00022448"/>
    </source>
</evidence>
<dbReference type="OrthoDB" id="9804819at2"/>